<evidence type="ECO:0000313" key="3">
    <source>
        <dbReference type="Proteomes" id="UP000003477"/>
    </source>
</evidence>
<dbReference type="Proteomes" id="UP000003477">
    <property type="component" value="Unassembled WGS sequence"/>
</dbReference>
<feature type="non-terminal residue" evidence="2">
    <location>
        <position position="2589"/>
    </location>
</feature>
<feature type="region of interest" description="Disordered" evidence="1">
    <location>
        <begin position="1114"/>
        <end position="1140"/>
    </location>
</feature>
<feature type="compositionally biased region" description="Acidic residues" evidence="1">
    <location>
        <begin position="1118"/>
        <end position="1127"/>
    </location>
</feature>
<reference evidence="2 3" key="1">
    <citation type="journal article" date="2011" name="Front. Microbiol.">
        <title>Two Strains of Crocosphaera watsonii with Highly Conserved Genomes are Distinguished by Strain-Specific Features.</title>
        <authorList>
            <person name="Bench S.R."/>
            <person name="Ilikchyan I.N."/>
            <person name="Tripp H.J."/>
            <person name="Zehr J.P."/>
        </authorList>
    </citation>
    <scope>NUCLEOTIDE SEQUENCE [LARGE SCALE GENOMIC DNA]</scope>
    <source>
        <strain evidence="2 3">WH 0003</strain>
    </source>
</reference>
<organism evidence="2 3">
    <name type="scientific">Crocosphaera watsonii WH 0003</name>
    <dbReference type="NCBI Taxonomy" id="423471"/>
    <lineage>
        <taxon>Bacteria</taxon>
        <taxon>Bacillati</taxon>
        <taxon>Cyanobacteriota</taxon>
        <taxon>Cyanophyceae</taxon>
        <taxon>Oscillatoriophycideae</taxon>
        <taxon>Chroococcales</taxon>
        <taxon>Aphanothecaceae</taxon>
        <taxon>Crocosphaera</taxon>
    </lineage>
</organism>
<gene>
    <name evidence="2" type="ORF">CWATWH0003_2699a1</name>
</gene>
<accession>G5J5E0</accession>
<dbReference type="EMBL" id="AESD01000401">
    <property type="protein sequence ID" value="EHJ12596.1"/>
    <property type="molecule type" value="Genomic_DNA"/>
</dbReference>
<evidence type="ECO:0000256" key="1">
    <source>
        <dbReference type="SAM" id="MobiDB-lite"/>
    </source>
</evidence>
<proteinExistence type="predicted"/>
<dbReference type="NCBIfam" id="NF012206">
    <property type="entry name" value="LktA_tand_53"/>
    <property type="match status" value="14"/>
</dbReference>
<protein>
    <submittedName>
        <fullName evidence="2">Uncharacterized protein</fullName>
    </submittedName>
</protein>
<dbReference type="InterPro" id="IPR047881">
    <property type="entry name" value="LktA_repeat"/>
</dbReference>
<sequence>MGTVLDSNINATTQIAKDVILNVGSDLEVSSKTVKDHQIAATALAFDDGQLAAAAAVGINKVNTNTLVDAKEISVGGNSLIKADAQTPFNDVSASSLAGSNFISATVFDLIAKGFPDIPGPRLSLPYLDKSALSGGVSYLDSENNVNARIGDNASFKTTGTLDILAKSEELPELSAFAASQSIDSPVPEDKRVKENSVGLAVTYGDVVNNANAYIGNNAIVDSGNNLTVRSETSIPFNNSFVGGTINSRDSVLKKYEFNPSTTVDITNNTITFNSPHDFAGGENVTYLAKGTAIGGLVDQETYQVVRVDDRTIKLKKNNSDVDLTSIGTGVDHKLRRTELTPGQVTAQVFDHVFGLANAGLQNGLFTTWSQSYASGTNNAGAGSFNVLLIENNSKAYIAPNAQINQDGFYRSGNNQNVTVKALNDTFTLNLSGQSDLVTAGTLLINQFIPGFSGPEAKNGVGGSIGVLINNNNVEAKIHDGASVYTQNLDVIAQSTNRTYGMAESGATANKAKEFSLNISSYGITFDNTTIAHIEDGAIINTQGNLKVDAVDNTTVYNFGGAVGKSENTAIGASVSVSEINRETKAIIGSKERTLNFNAKDNVDVNNDTIYLENHGLKTGDLVVYSAALGLALTGLEEGKSYSVIKVDDNNIKLANPVGNSNIDLTAKGANENHRLVVANSKVFNPRETDKLEFNPTSGAATPLDHINPESFNLIDGTIDSAATSSQINTTTYTVTFNSNHGLVTGDVVQYRNGRFTGNTNQDIGGLTDGTNYYVIRVDDKTIKLATTESNAKNGNSITLTSKGTGNFHSFYRQVLDIEQDKIYYPRHGFKTGDKVIYDNGGGTDWQGLVNGTTYYIIKSDDNFIQLATSLNNATSGTPQAINIESVGSGSLHSLRRPIIDTDANTIKLVGHGLKTGDAISYDSGQGTAISIQGGTLTKGQIYYAVFVDADTIKLASTYENAVATTPTTLDLTGTGTGNNHSFQPSTVILSSNIINIGSHNYSTGDAVIYNNGGGTNISGLNSGTTYYIVKVDARNIQLAETLNNAKKSTPVVINFKSIGTGTNHRFSDANANLAGDLGEVIVNNNSTVTVNAKNTGEIFTASLAGAFATGRSQLETAEPESSDDSPDAPTGGKGISGNVSINTIDDTAEAFIRNATVKATNSNINITSANDSQIFAIAGAVSIGYSPEPELDTVAIAGAFARNSITGKTKAYIDQSLIEGKTLNQTVTNDSDIIALTAGGAGAFSDRGYALAGSLNFNIIDNENLAYISNDSIIHLTGNATIAAKDESFIVGAAGTLSYGGRVGAGASVTDNKISNRTEAYLENSQFVSGNLDLNAINDSDIIGIAASAGISKGGMAANLSIVSNKIDNQTKTFITGQEETAIDLTKISSNAITFSQKHTFKTGDAIVYQQGTDTNNISGLVHGNTYYVIVDPNDEKKIKLASSLNNATAGTALTISQGSATTTNHKFIWGYDVKGNATIKSQDNANIKALAGTVGITISSSEGNGGGSLLRSSIGISVAVNEINNTTTSIINNAAFLASGDVNIEAKMNADIYALSISGALAANTNTSVSQGSSNPLTITGAGAGTGNIIRNITQAKIENKSITTANILNLKAEDTSKINADTGGAAISLSNGSGGGGNSAGQYSVAVGVAIAQNTINNNLQAVISNSTVDAKNNLSVISNSNAEIEALALSLAVAASNPFSGGSGESISVSGAGAGTYNQIDNIVESTITNSAVKVGGNLTINATDNSKITADAGGGSINIAAGTNAIATGVGAAVAENEIGKKGHRVSALIDNSKVAVTGTTTINSNFTGKIDALAISAALSGSKGTGTSASLSGAGSATYNKIRVTTEAQVKNNSRLTTTSLTMNAVDSSTILGDAGGLSVAFALGNDVGGGATAGVGISVNDIQNNIIAKVADSTLGESNNKIGSVALNATNNANITAYAIILGAGVAGGKNGAITFTGVGVGTQNKINNTIEGAIENSTVIGTTTGAIGAVSIIAQDMSSIIGDAGGVGLAIAGSTSGGSGAVGAGAAVSLNEISNTVRSYVTNSNLGSLSSRVGNVTLQAKSLKPSNQDSIKAFALSGSLAGAGGSSGGFSFAGNISLTENKISNTVESYINTNSNVYSAGAVTVDAIDSSSIKMDAGAGNLALGKSSSAAGTISFGAGVAKNTIDNTIRSYVDSSTVNSLGAMSVTARDTSTIDAVAIGGAISVSISGGASGSGAGAGASIDNTITNGIESFIQNGSTIVTGGNLSLKAENTASITSRSIGGSLSVAKAAGASGAVSIGTAIVNNNLGTDSKRHSVRAYIGADGNVYDTTRVNTTGNVSLTANSNPNLDTIAVAASAAIAASAVGAAFSGAGGSINNNLKTTTATIIQNNPITPLGDTIIATGAVTLNATETPTITSKMGAGSAVVGLVGGSIGVSQIRTTIDSDINSFIDGVNVKSNSGLSQVNAISNATVNDLSVATSIAVSVGGAGAGADAKAVTNARVNAYIADDATFNGNSLEVKAISNENLKTEVYGISGGLVAIGAAIAHSTNNARVNAYINGDTTTTGNLTVNAEGKGPTESKATAIAGGLFGTGSGNNATS</sequence>
<name>G5J5E0_CROWT</name>
<evidence type="ECO:0000313" key="2">
    <source>
        <dbReference type="EMBL" id="EHJ12596.1"/>
    </source>
</evidence>
<comment type="caution">
    <text evidence="2">The sequence shown here is derived from an EMBL/GenBank/DDBJ whole genome shotgun (WGS) entry which is preliminary data.</text>
</comment>